<feature type="compositionally biased region" description="Polar residues" evidence="1">
    <location>
        <begin position="161"/>
        <end position="171"/>
    </location>
</feature>
<keyword evidence="3" id="KW-1185">Reference proteome</keyword>
<gene>
    <name evidence="2" type="ORF">GWK47_045573</name>
</gene>
<name>A0A8J5CU33_CHIOP</name>
<feature type="region of interest" description="Disordered" evidence="1">
    <location>
        <begin position="144"/>
        <end position="174"/>
    </location>
</feature>
<dbReference type="Proteomes" id="UP000770661">
    <property type="component" value="Unassembled WGS sequence"/>
</dbReference>
<comment type="caution">
    <text evidence="2">The sequence shown here is derived from an EMBL/GenBank/DDBJ whole genome shotgun (WGS) entry which is preliminary data.</text>
</comment>
<reference evidence="2" key="1">
    <citation type="submission" date="2020-07" db="EMBL/GenBank/DDBJ databases">
        <title>The High-quality genome of the commercially important snow crab, Chionoecetes opilio.</title>
        <authorList>
            <person name="Jeong J.-H."/>
            <person name="Ryu S."/>
        </authorList>
    </citation>
    <scope>NUCLEOTIDE SEQUENCE</scope>
    <source>
        <strain evidence="2">MADBK_172401_WGS</strain>
        <tissue evidence="2">Digestive gland</tissue>
    </source>
</reference>
<sequence>MSALSGSHRSQQRSTSCDGFESTVPSRSANDLGFAKGHLQYHDESIRKACFTTLSRHFLGLERSISLALSGDSRSPCLDKQASTQVQAILYDEGAKEPAQPKRMKPPIITSSLRHTAPYFATKTFPPPFEALDIRIRLPVRQPSESAGREIVRRGLRRNRGTSASSTTQPSEGVALISHSTSGWTRRGTVASFLLQFVEAHRHQQPGTSKVSLPRPSRPQ</sequence>
<accession>A0A8J5CU33</accession>
<proteinExistence type="predicted"/>
<feature type="region of interest" description="Disordered" evidence="1">
    <location>
        <begin position="1"/>
        <end position="25"/>
    </location>
</feature>
<protein>
    <submittedName>
        <fullName evidence="2">Uncharacterized protein</fullName>
    </submittedName>
</protein>
<evidence type="ECO:0000256" key="1">
    <source>
        <dbReference type="SAM" id="MobiDB-lite"/>
    </source>
</evidence>
<organism evidence="2 3">
    <name type="scientific">Chionoecetes opilio</name>
    <name type="common">Atlantic snow crab</name>
    <name type="synonym">Cancer opilio</name>
    <dbReference type="NCBI Taxonomy" id="41210"/>
    <lineage>
        <taxon>Eukaryota</taxon>
        <taxon>Metazoa</taxon>
        <taxon>Ecdysozoa</taxon>
        <taxon>Arthropoda</taxon>
        <taxon>Crustacea</taxon>
        <taxon>Multicrustacea</taxon>
        <taxon>Malacostraca</taxon>
        <taxon>Eumalacostraca</taxon>
        <taxon>Eucarida</taxon>
        <taxon>Decapoda</taxon>
        <taxon>Pleocyemata</taxon>
        <taxon>Brachyura</taxon>
        <taxon>Eubrachyura</taxon>
        <taxon>Majoidea</taxon>
        <taxon>Majidae</taxon>
        <taxon>Chionoecetes</taxon>
    </lineage>
</organism>
<evidence type="ECO:0000313" key="3">
    <source>
        <dbReference type="Proteomes" id="UP000770661"/>
    </source>
</evidence>
<evidence type="ECO:0000313" key="2">
    <source>
        <dbReference type="EMBL" id="KAG0721879.1"/>
    </source>
</evidence>
<dbReference type="EMBL" id="JACEEZ010010378">
    <property type="protein sequence ID" value="KAG0721879.1"/>
    <property type="molecule type" value="Genomic_DNA"/>
</dbReference>
<dbReference type="AlphaFoldDB" id="A0A8J5CU33"/>